<protein>
    <submittedName>
        <fullName evidence="1">Uncharacterized protein</fullName>
    </submittedName>
</protein>
<gene>
    <name evidence="1" type="ORF">QF030_000341</name>
</gene>
<keyword evidence="2" id="KW-1185">Reference proteome</keyword>
<dbReference type="Proteomes" id="UP001230654">
    <property type="component" value="Unassembled WGS sequence"/>
</dbReference>
<comment type="caution">
    <text evidence="1">The sequence shown here is derived from an EMBL/GenBank/DDBJ whole genome shotgun (WGS) entry which is preliminary data.</text>
</comment>
<accession>A0ABU0NGD9</accession>
<proteinExistence type="predicted"/>
<organism evidence="1 2">
    <name type="scientific">Streptomyces rishiriensis</name>
    <dbReference type="NCBI Taxonomy" id="68264"/>
    <lineage>
        <taxon>Bacteria</taxon>
        <taxon>Bacillati</taxon>
        <taxon>Actinomycetota</taxon>
        <taxon>Actinomycetes</taxon>
        <taxon>Kitasatosporales</taxon>
        <taxon>Streptomycetaceae</taxon>
        <taxon>Streptomyces</taxon>
    </lineage>
</organism>
<dbReference type="RefSeq" id="WP_307160812.1">
    <property type="nucleotide sequence ID" value="NZ_JAUSWV010000001.1"/>
</dbReference>
<evidence type="ECO:0000313" key="1">
    <source>
        <dbReference type="EMBL" id="MDQ0578163.1"/>
    </source>
</evidence>
<dbReference type="EMBL" id="JAUSWV010000001">
    <property type="protein sequence ID" value="MDQ0578163.1"/>
    <property type="molecule type" value="Genomic_DNA"/>
</dbReference>
<evidence type="ECO:0000313" key="2">
    <source>
        <dbReference type="Proteomes" id="UP001230654"/>
    </source>
</evidence>
<name>A0ABU0NGD9_STRRH</name>
<reference evidence="1 2" key="1">
    <citation type="submission" date="2023-07" db="EMBL/GenBank/DDBJ databases">
        <title>Comparative genomics of wheat-associated soil bacteria to identify genetic determinants of phenazine resistance.</title>
        <authorList>
            <person name="Mouncey N."/>
        </authorList>
    </citation>
    <scope>NUCLEOTIDE SEQUENCE [LARGE SCALE GENOMIC DNA]</scope>
    <source>
        <strain evidence="1 2">B2I6</strain>
    </source>
</reference>
<sequence>MPVAFEKQLPATVADIEHLGEMKDVFVRDVDGRRAEFVMPVGTERPTWVVYDGAAYIGIVHIWRGDGQPVWRVQSTGESFRILDDAVRALRRPASWSEDRAQSVRWAANMLADNSLVVISMKTTDFKAALTMQIAAATASGTILLDEDIRFESVDDPASTSRNGTGSVRAATESTLAQILPRLSKVLQGHTLVSYDSESDRRDLERELTRHFGSSDAAAGWLGQAWWEDAIQQYAIWRGLWSHKDQTYLNVPSHDCETAVAGCQSLLAKLKEMTAPPFREPYGSFDSSDVQEPVS</sequence>